<dbReference type="EMBL" id="NKDB02000002">
    <property type="protein sequence ID" value="RKJ96801.1"/>
    <property type="molecule type" value="Genomic_DNA"/>
</dbReference>
<dbReference type="NCBIfam" id="TIGR00229">
    <property type="entry name" value="sensory_box"/>
    <property type="match status" value="2"/>
</dbReference>
<dbReference type="SMART" id="SM00091">
    <property type="entry name" value="PAS"/>
    <property type="match status" value="2"/>
</dbReference>
<dbReference type="SMART" id="SM00388">
    <property type="entry name" value="HisKA"/>
    <property type="match status" value="1"/>
</dbReference>
<keyword evidence="9" id="KW-1133">Transmembrane helix</keyword>
<feature type="domain" description="PAS" evidence="11">
    <location>
        <begin position="466"/>
        <end position="536"/>
    </location>
</feature>
<keyword evidence="6 13" id="KW-0418">Kinase</keyword>
<dbReference type="InterPro" id="IPR000014">
    <property type="entry name" value="PAS"/>
</dbReference>
<proteinExistence type="predicted"/>
<dbReference type="InterPro" id="IPR000700">
    <property type="entry name" value="PAS-assoc_C"/>
</dbReference>
<evidence type="ECO:0000259" key="11">
    <source>
        <dbReference type="PROSITE" id="PS50112"/>
    </source>
</evidence>
<feature type="domain" description="PAS" evidence="11">
    <location>
        <begin position="341"/>
        <end position="396"/>
    </location>
</feature>
<feature type="domain" description="Histidine kinase" evidence="10">
    <location>
        <begin position="602"/>
        <end position="819"/>
    </location>
</feature>
<dbReference type="CDD" id="cd00082">
    <property type="entry name" value="HisKA"/>
    <property type="match status" value="1"/>
</dbReference>
<feature type="transmembrane region" description="Helical" evidence="9">
    <location>
        <begin position="20"/>
        <end position="38"/>
    </location>
</feature>
<dbReference type="AlphaFoldDB" id="A0A3R7HVL6"/>
<dbReference type="PROSITE" id="PS50113">
    <property type="entry name" value="PAC"/>
    <property type="match status" value="2"/>
</dbReference>
<dbReference type="Gene3D" id="3.30.565.10">
    <property type="entry name" value="Histidine kinase-like ATPase, C-terminal domain"/>
    <property type="match status" value="1"/>
</dbReference>
<organism evidence="13 14">
    <name type="scientific">Alicycliphilus denitrificans</name>
    <dbReference type="NCBI Taxonomy" id="179636"/>
    <lineage>
        <taxon>Bacteria</taxon>
        <taxon>Pseudomonadati</taxon>
        <taxon>Pseudomonadota</taxon>
        <taxon>Betaproteobacteria</taxon>
        <taxon>Burkholderiales</taxon>
        <taxon>Comamonadaceae</taxon>
        <taxon>Alicycliphilus</taxon>
    </lineage>
</organism>
<dbReference type="RefSeq" id="WP_115010571.1">
    <property type="nucleotide sequence ID" value="NZ_NKDB02000002.1"/>
</dbReference>
<feature type="domain" description="PAC" evidence="12">
    <location>
        <begin position="413"/>
        <end position="465"/>
    </location>
</feature>
<dbReference type="InterPro" id="IPR050736">
    <property type="entry name" value="Sensor_HK_Regulatory"/>
</dbReference>
<name>A0A3R7HVL6_9BURK</name>
<dbReference type="PROSITE" id="PS50112">
    <property type="entry name" value="PAS"/>
    <property type="match status" value="2"/>
</dbReference>
<gene>
    <name evidence="13" type="ORF">CE154_012360</name>
</gene>
<evidence type="ECO:0000313" key="14">
    <source>
        <dbReference type="Proteomes" id="UP000216225"/>
    </source>
</evidence>
<dbReference type="InterPro" id="IPR013656">
    <property type="entry name" value="PAS_4"/>
</dbReference>
<dbReference type="CDD" id="cd12915">
    <property type="entry name" value="PDC2_DGC_like"/>
    <property type="match status" value="1"/>
</dbReference>
<evidence type="ECO:0000259" key="10">
    <source>
        <dbReference type="PROSITE" id="PS50109"/>
    </source>
</evidence>
<evidence type="ECO:0000313" key="13">
    <source>
        <dbReference type="EMBL" id="RKJ96801.1"/>
    </source>
</evidence>
<dbReference type="Pfam" id="PF00512">
    <property type="entry name" value="HisKA"/>
    <property type="match status" value="1"/>
</dbReference>
<reference evidence="13 14" key="1">
    <citation type="submission" date="2018-09" db="EMBL/GenBank/DDBJ databases">
        <title>Genome comparison of Alicycliphilus sp. BQ1, a polyurethanolytic bacterium, with its closest phylogenetic relatives Alicycliphilus denitrificans BC and K601, unable to attack polyurethane.</title>
        <authorList>
            <person name="Loza-Tavera H."/>
            <person name="Lozano L."/>
            <person name="Cevallos M."/>
            <person name="Maya-Lucas O."/>
            <person name="Garcia-Mena J."/>
            <person name="Hernandez J."/>
        </authorList>
    </citation>
    <scope>NUCLEOTIDE SEQUENCE [LARGE SCALE GENOMIC DNA]</scope>
    <source>
        <strain evidence="13 14">BQ1</strain>
    </source>
</reference>
<dbReference type="FunFam" id="1.10.287.130:FF:000001">
    <property type="entry name" value="Two-component sensor histidine kinase"/>
    <property type="match status" value="1"/>
</dbReference>
<comment type="subcellular location">
    <subcellularLocation>
        <location evidence="2">Cell inner membrane</location>
        <topology evidence="2">Multi-pass membrane protein</topology>
    </subcellularLocation>
</comment>
<dbReference type="SMART" id="SM00387">
    <property type="entry name" value="HATPase_c"/>
    <property type="match status" value="1"/>
</dbReference>
<evidence type="ECO:0000256" key="8">
    <source>
        <dbReference type="ARBA" id="ARBA00023136"/>
    </source>
</evidence>
<comment type="caution">
    <text evidence="13">The sequence shown here is derived from an EMBL/GenBank/DDBJ whole genome shotgun (WGS) entry which is preliminary data.</text>
</comment>
<dbReference type="CDD" id="cd00075">
    <property type="entry name" value="HATPase"/>
    <property type="match status" value="1"/>
</dbReference>
<evidence type="ECO:0000256" key="6">
    <source>
        <dbReference type="ARBA" id="ARBA00022777"/>
    </source>
</evidence>
<dbReference type="InterPro" id="IPR005467">
    <property type="entry name" value="His_kinase_dom"/>
</dbReference>
<evidence type="ECO:0000259" key="12">
    <source>
        <dbReference type="PROSITE" id="PS50113"/>
    </source>
</evidence>
<dbReference type="InterPro" id="IPR004358">
    <property type="entry name" value="Sig_transdc_His_kin-like_C"/>
</dbReference>
<evidence type="ECO:0000256" key="3">
    <source>
        <dbReference type="ARBA" id="ARBA00012438"/>
    </source>
</evidence>
<feature type="domain" description="PAC" evidence="12">
    <location>
        <begin position="539"/>
        <end position="591"/>
    </location>
</feature>
<dbReference type="PROSITE" id="PS50109">
    <property type="entry name" value="HIS_KIN"/>
    <property type="match status" value="1"/>
</dbReference>
<dbReference type="Pfam" id="PF08448">
    <property type="entry name" value="PAS_4"/>
    <property type="match status" value="2"/>
</dbReference>
<dbReference type="SUPFAM" id="SSF47384">
    <property type="entry name" value="Homodimeric domain of signal transducing histidine kinase"/>
    <property type="match status" value="1"/>
</dbReference>
<protein>
    <recommendedName>
        <fullName evidence="3">histidine kinase</fullName>
        <ecNumber evidence="3">2.7.13.3</ecNumber>
    </recommendedName>
</protein>
<evidence type="ECO:0000256" key="4">
    <source>
        <dbReference type="ARBA" id="ARBA00022553"/>
    </source>
</evidence>
<keyword evidence="8 9" id="KW-0472">Membrane</keyword>
<keyword evidence="4" id="KW-0597">Phosphoprotein</keyword>
<dbReference type="Pfam" id="PF02518">
    <property type="entry name" value="HATPase_c"/>
    <property type="match status" value="1"/>
</dbReference>
<keyword evidence="9" id="KW-0812">Transmembrane</keyword>
<dbReference type="SUPFAM" id="SSF55785">
    <property type="entry name" value="PYP-like sensor domain (PAS domain)"/>
    <property type="match status" value="2"/>
</dbReference>
<dbReference type="FunFam" id="3.30.565.10:FF:000006">
    <property type="entry name" value="Sensor histidine kinase WalK"/>
    <property type="match status" value="1"/>
</dbReference>
<comment type="catalytic activity">
    <reaction evidence="1">
        <text>ATP + protein L-histidine = ADP + protein N-phospho-L-histidine.</text>
        <dbReference type="EC" id="2.7.13.3"/>
    </reaction>
</comment>
<evidence type="ECO:0000256" key="1">
    <source>
        <dbReference type="ARBA" id="ARBA00000085"/>
    </source>
</evidence>
<dbReference type="CDD" id="cd00130">
    <property type="entry name" value="PAS"/>
    <property type="match status" value="2"/>
</dbReference>
<dbReference type="EC" id="2.7.13.3" evidence="3"/>
<keyword evidence="5" id="KW-0808">Transferase</keyword>
<keyword evidence="7" id="KW-0902">Two-component regulatory system</keyword>
<dbReference type="PANTHER" id="PTHR43711:SF1">
    <property type="entry name" value="HISTIDINE KINASE 1"/>
    <property type="match status" value="1"/>
</dbReference>
<dbReference type="SUPFAM" id="SSF55874">
    <property type="entry name" value="ATPase domain of HSP90 chaperone/DNA topoisomerase II/histidine kinase"/>
    <property type="match status" value="1"/>
</dbReference>
<dbReference type="InterPro" id="IPR003661">
    <property type="entry name" value="HisK_dim/P_dom"/>
</dbReference>
<dbReference type="Gene3D" id="1.10.287.130">
    <property type="match status" value="1"/>
</dbReference>
<dbReference type="InterPro" id="IPR036097">
    <property type="entry name" value="HisK_dim/P_sf"/>
</dbReference>
<dbReference type="PANTHER" id="PTHR43711">
    <property type="entry name" value="TWO-COMPONENT HISTIDINE KINASE"/>
    <property type="match status" value="1"/>
</dbReference>
<evidence type="ECO:0000256" key="9">
    <source>
        <dbReference type="SAM" id="Phobius"/>
    </source>
</evidence>
<dbReference type="InterPro" id="IPR035965">
    <property type="entry name" value="PAS-like_dom_sf"/>
</dbReference>
<accession>A0A3R7HVL6</accession>
<evidence type="ECO:0000256" key="5">
    <source>
        <dbReference type="ARBA" id="ARBA00022679"/>
    </source>
</evidence>
<dbReference type="Proteomes" id="UP000216225">
    <property type="component" value="Unassembled WGS sequence"/>
</dbReference>
<dbReference type="GO" id="GO:0005886">
    <property type="term" value="C:plasma membrane"/>
    <property type="evidence" value="ECO:0007669"/>
    <property type="project" value="UniProtKB-SubCell"/>
</dbReference>
<evidence type="ECO:0000256" key="2">
    <source>
        <dbReference type="ARBA" id="ARBA00004429"/>
    </source>
</evidence>
<sequence>MRAPSFLRLPPLSASRCVLAAGTALALAVLVSTLALMWRELDSMAERDRQRLTLLASVMEAHAGQVFGFSGLMLDDLASKLALESPSVAQFEAQLSNHLQGLPLLRGIALVNAQGLVLASTSAADKGARVDLRGLAPPGPEGDHVTIGPWVPSRSLGEPGQRGQASADQGFIPLVRPVQLTAQSTVLLVGLVNPDALASYQQQLLDADTSGARILLVRGDGHVLAHVGPGAGTPGASLREHPRFHAFQGAPRGSFGPLRVREDLTLGAWHRLDAYPLTALVEQPYATTTARWLRALRGPLLFMALATVLIGLMTRSAWRNARAREAAQRKLDEIRKATAQREQELSILFKSVKELIFRTDAQGVIRFVNPRWRQLTGQAPAAARGRRLSDIVEPQSGPTVAALFQAGGSSGWRRSKACLQGPNGKTQVLEITVMPLAGREGQPYGYAGSAVDITALHYAQKKLQHQLALTERVLESNPLPMCLTDVQGRLVTVNAAWESFMGVPRSQALGRLNRDILPAAQAQAYDTRTEQLLREGGTVRYEERLPRADGSMRDVQITKVLLQSAQGEPMGVLVNKLDITDFLAARYKAQEASRTKSEFVANISHELRTPLQSILGFSELGMVRARQYEKYAAMFQDIHAAGQRMLGLVNDLLDISKIESTVGAFHFARNDVRDLLEDVAAELQMLLERKGLTLRLDLGRVPLVSKVDSTRFAQVVRNVLSNAVKFSPEGSTIEIGASTPDESTILVQVRDHGPGIPPAELEAVFDAFVQSSKTRDESGGTGLGLAICRKIVTAHGGHIHATNAPDGGTIFHITLPTAKYTDTMPSPLE</sequence>
<dbReference type="PRINTS" id="PR00344">
    <property type="entry name" value="BCTRLSENSOR"/>
</dbReference>
<evidence type="ECO:0000256" key="7">
    <source>
        <dbReference type="ARBA" id="ARBA00023012"/>
    </source>
</evidence>
<dbReference type="InterPro" id="IPR003594">
    <property type="entry name" value="HATPase_dom"/>
</dbReference>
<dbReference type="InterPro" id="IPR036890">
    <property type="entry name" value="HATPase_C_sf"/>
</dbReference>
<dbReference type="Gene3D" id="3.30.450.20">
    <property type="entry name" value="PAS domain"/>
    <property type="match status" value="3"/>
</dbReference>
<dbReference type="GO" id="GO:0000155">
    <property type="term" value="F:phosphorelay sensor kinase activity"/>
    <property type="evidence" value="ECO:0007669"/>
    <property type="project" value="InterPro"/>
</dbReference>